<proteinExistence type="predicted"/>
<dbReference type="EMBL" id="BARW01033115">
    <property type="protein sequence ID" value="GAJ06290.1"/>
    <property type="molecule type" value="Genomic_DNA"/>
</dbReference>
<protein>
    <submittedName>
        <fullName evidence="1">Uncharacterized protein</fullName>
    </submittedName>
</protein>
<gene>
    <name evidence="1" type="ORF">S12H4_52230</name>
</gene>
<evidence type="ECO:0000313" key="1">
    <source>
        <dbReference type="EMBL" id="GAJ06290.1"/>
    </source>
</evidence>
<accession>X1VGL3</accession>
<reference evidence="1" key="1">
    <citation type="journal article" date="2014" name="Front. Microbiol.">
        <title>High frequency of phylogenetically diverse reductive dehalogenase-homologous genes in deep subseafloor sedimentary metagenomes.</title>
        <authorList>
            <person name="Kawai M."/>
            <person name="Futagami T."/>
            <person name="Toyoda A."/>
            <person name="Takaki Y."/>
            <person name="Nishi S."/>
            <person name="Hori S."/>
            <person name="Arai W."/>
            <person name="Tsubouchi T."/>
            <person name="Morono Y."/>
            <person name="Uchiyama I."/>
            <person name="Ito T."/>
            <person name="Fujiyama A."/>
            <person name="Inagaki F."/>
            <person name="Takami H."/>
        </authorList>
    </citation>
    <scope>NUCLEOTIDE SEQUENCE</scope>
    <source>
        <strain evidence="1">Expedition CK06-06</strain>
    </source>
</reference>
<comment type="caution">
    <text evidence="1">The sequence shown here is derived from an EMBL/GenBank/DDBJ whole genome shotgun (WGS) entry which is preliminary data.</text>
</comment>
<sequence length="32" mass="3602">MFVCQAVFTVIEASVSLKLENNVSRFEDRGLV</sequence>
<dbReference type="AlphaFoldDB" id="X1VGL3"/>
<organism evidence="1">
    <name type="scientific">marine sediment metagenome</name>
    <dbReference type="NCBI Taxonomy" id="412755"/>
    <lineage>
        <taxon>unclassified sequences</taxon>
        <taxon>metagenomes</taxon>
        <taxon>ecological metagenomes</taxon>
    </lineage>
</organism>
<name>X1VGL3_9ZZZZ</name>
<feature type="non-terminal residue" evidence="1">
    <location>
        <position position="32"/>
    </location>
</feature>